<proteinExistence type="predicted"/>
<reference evidence="2" key="1">
    <citation type="submission" date="2020-08" db="EMBL/GenBank/DDBJ databases">
        <title>Lacibacter sp. S13-6-6 genome sequencing.</title>
        <authorList>
            <person name="Jin L."/>
        </authorList>
    </citation>
    <scope>NUCLEOTIDE SEQUENCE [LARGE SCALE GENOMIC DNA]</scope>
    <source>
        <strain evidence="2">S13-6-6</strain>
    </source>
</reference>
<dbReference type="AlphaFoldDB" id="A0A7G5XLS8"/>
<sequence length="229" mass="25366">MKKIITAVAMVVSITGCLTKKDLEPQQKSTIYGQLLSYSNNAPIDNATVVSSKCVQPDYLFGCNGWDDITVRTSTDGSFSIPKGYESKISAYKPGYWDFRIWSNDSYGQPGEVQYVSNTGGLDKIVIKLFERVRINVHIKNTSAIADSVTVAFFAEGVHSNKFKANPVLLRKGIDTTFNYDAFGNINNRIKIVSGYADYYFGYNAVDSALYSKDVFISSGNNISLDINF</sequence>
<accession>A0A7G5XLS8</accession>
<name>A0A7G5XLS8_9BACT</name>
<keyword evidence="2" id="KW-1185">Reference proteome</keyword>
<organism evidence="1 2">
    <name type="scientific">Lacibacter sediminis</name>
    <dbReference type="NCBI Taxonomy" id="2760713"/>
    <lineage>
        <taxon>Bacteria</taxon>
        <taxon>Pseudomonadati</taxon>
        <taxon>Bacteroidota</taxon>
        <taxon>Chitinophagia</taxon>
        <taxon>Chitinophagales</taxon>
        <taxon>Chitinophagaceae</taxon>
        <taxon>Lacibacter</taxon>
    </lineage>
</organism>
<gene>
    <name evidence="1" type="ORF">H4075_09740</name>
</gene>
<protein>
    <submittedName>
        <fullName evidence="1">Uncharacterized protein</fullName>
    </submittedName>
</protein>
<dbReference type="KEGG" id="lacs:H4075_09740"/>
<dbReference type="Proteomes" id="UP000515344">
    <property type="component" value="Chromosome"/>
</dbReference>
<dbReference type="PROSITE" id="PS51257">
    <property type="entry name" value="PROKAR_LIPOPROTEIN"/>
    <property type="match status" value="1"/>
</dbReference>
<evidence type="ECO:0000313" key="1">
    <source>
        <dbReference type="EMBL" id="QNA46431.1"/>
    </source>
</evidence>
<dbReference type="RefSeq" id="WP_182806321.1">
    <property type="nucleotide sequence ID" value="NZ_CP060007.1"/>
</dbReference>
<dbReference type="EMBL" id="CP060007">
    <property type="protein sequence ID" value="QNA46431.1"/>
    <property type="molecule type" value="Genomic_DNA"/>
</dbReference>
<evidence type="ECO:0000313" key="2">
    <source>
        <dbReference type="Proteomes" id="UP000515344"/>
    </source>
</evidence>